<evidence type="ECO:0000313" key="2">
    <source>
        <dbReference type="Proteomes" id="UP000077202"/>
    </source>
</evidence>
<sequence>MDDAGIGRHSRVIVFVCWGEKADGPSPATFPQRARAGAAEKRRIARANREHWIVEGGAVANWDGTGFWPVQSERGNTAAHGA</sequence>
<proteinExistence type="predicted"/>
<dbReference type="Proteomes" id="UP000077202">
    <property type="component" value="Unassembled WGS sequence"/>
</dbReference>
<evidence type="ECO:0000313" key="1">
    <source>
        <dbReference type="EMBL" id="OAE19500.1"/>
    </source>
</evidence>
<dbReference type="EMBL" id="LVLJ01003848">
    <property type="protein sequence ID" value="OAE19500.1"/>
    <property type="molecule type" value="Genomic_DNA"/>
</dbReference>
<gene>
    <name evidence="1" type="ORF">AXG93_4794s1120</name>
</gene>
<protein>
    <submittedName>
        <fullName evidence="1">Uncharacterized protein</fullName>
    </submittedName>
</protein>
<comment type="caution">
    <text evidence="1">The sequence shown here is derived from an EMBL/GenBank/DDBJ whole genome shotgun (WGS) entry which is preliminary data.</text>
</comment>
<accession>A0A176VF74</accession>
<dbReference type="AlphaFoldDB" id="A0A176VF74"/>
<name>A0A176VF74_MARPO</name>
<keyword evidence="2" id="KW-1185">Reference proteome</keyword>
<organism evidence="1 2">
    <name type="scientific">Marchantia polymorpha subsp. ruderalis</name>
    <dbReference type="NCBI Taxonomy" id="1480154"/>
    <lineage>
        <taxon>Eukaryota</taxon>
        <taxon>Viridiplantae</taxon>
        <taxon>Streptophyta</taxon>
        <taxon>Embryophyta</taxon>
        <taxon>Marchantiophyta</taxon>
        <taxon>Marchantiopsida</taxon>
        <taxon>Marchantiidae</taxon>
        <taxon>Marchantiales</taxon>
        <taxon>Marchantiaceae</taxon>
        <taxon>Marchantia</taxon>
    </lineage>
</organism>
<reference evidence="1" key="1">
    <citation type="submission" date="2016-03" db="EMBL/GenBank/DDBJ databases">
        <title>Mechanisms controlling the formation of the plant cell surface in tip-growing cells are functionally conserved among land plants.</title>
        <authorList>
            <person name="Honkanen S."/>
            <person name="Jones V.A."/>
            <person name="Morieri G."/>
            <person name="Champion C."/>
            <person name="Hetherington A.J."/>
            <person name="Kelly S."/>
            <person name="Saint-Marcoux D."/>
            <person name="Proust H."/>
            <person name="Prescott H."/>
            <person name="Dolan L."/>
        </authorList>
    </citation>
    <scope>NUCLEOTIDE SEQUENCE [LARGE SCALE GENOMIC DNA]</scope>
    <source>
        <tissue evidence="1">Whole gametophyte</tissue>
    </source>
</reference>